<dbReference type="EMBL" id="JAYJLD010000027">
    <property type="protein sequence ID" value="MEB3103045.1"/>
    <property type="molecule type" value="Genomic_DNA"/>
</dbReference>
<gene>
    <name evidence="1" type="ORF">VF724_15420</name>
</gene>
<organism evidence="1 2">
    <name type="scientific">Ferviditalea candida</name>
    <dbReference type="NCBI Taxonomy" id="3108399"/>
    <lineage>
        <taxon>Bacteria</taxon>
        <taxon>Bacillati</taxon>
        <taxon>Bacillota</taxon>
        <taxon>Bacilli</taxon>
        <taxon>Bacillales</taxon>
        <taxon>Paenibacillaceae</taxon>
        <taxon>Ferviditalea</taxon>
    </lineage>
</organism>
<dbReference type="Proteomes" id="UP001310386">
    <property type="component" value="Unassembled WGS sequence"/>
</dbReference>
<evidence type="ECO:0000313" key="2">
    <source>
        <dbReference type="Proteomes" id="UP001310386"/>
    </source>
</evidence>
<accession>A0ABU5ZKL1</accession>
<reference evidence="1" key="1">
    <citation type="submission" date="2023-12" db="EMBL/GenBank/DDBJ databases">
        <title>Fervidustalea candida gen. nov., sp. nov., a novel member of the family Paenibacillaceae isolated from a geothermal area.</title>
        <authorList>
            <person name="Li W.-J."/>
            <person name="Jiao J.-Y."/>
            <person name="Chen Y."/>
        </authorList>
    </citation>
    <scope>NUCLEOTIDE SEQUENCE</scope>
    <source>
        <strain evidence="1">SYSU GA230002</strain>
    </source>
</reference>
<proteinExistence type="predicted"/>
<sequence length="60" mass="6723">MPKRKRRQGIKIIADYMIVDGEVKQIDPFNTPGLADRCKLAWAEMITGVKHEIVSKGATP</sequence>
<dbReference type="RefSeq" id="WP_371755172.1">
    <property type="nucleotide sequence ID" value="NZ_JAYJLD010000027.1"/>
</dbReference>
<protein>
    <submittedName>
        <fullName evidence="1">Uncharacterized protein</fullName>
    </submittedName>
</protein>
<name>A0ABU5ZKL1_9BACL</name>
<comment type="caution">
    <text evidence="1">The sequence shown here is derived from an EMBL/GenBank/DDBJ whole genome shotgun (WGS) entry which is preliminary data.</text>
</comment>
<keyword evidence="2" id="KW-1185">Reference proteome</keyword>
<evidence type="ECO:0000313" key="1">
    <source>
        <dbReference type="EMBL" id="MEB3103045.1"/>
    </source>
</evidence>